<dbReference type="Gene3D" id="3.40.1280.10">
    <property type="match status" value="1"/>
</dbReference>
<gene>
    <name evidence="4" type="ORF">HMPREF1555_01520</name>
</gene>
<dbReference type="PANTHER" id="PTHR46429">
    <property type="entry name" value="23S RRNA (GUANOSINE-2'-O-)-METHYLTRANSFERASE RLMB"/>
    <property type="match status" value="1"/>
</dbReference>
<sequence>MEYAPITQSDQTTDMRKKKTIEIQRLKTEEYHESPKLPIRIILDDIRSMNNVGSVFRTADAFRLEGLCLCGITARPPHPDIHKTALGAEDSVKWEYFSSVVDAIEELKAKGYSICAIEQAEGSLSLENFSPSKGTRYALIFGNEVKGVRQEAIDLCDLCLEIPQFGTKHSLNVSVTAGIVIWQLVKPLLPLLKK</sequence>
<dbReference type="PANTHER" id="PTHR46429:SF1">
    <property type="entry name" value="23S RRNA (GUANOSINE-2'-O-)-METHYLTRANSFERASE RLMB"/>
    <property type="match status" value="1"/>
</dbReference>
<name>A0A0E2LPL0_PORGN</name>
<dbReference type="SUPFAM" id="SSF75217">
    <property type="entry name" value="alpha/beta knot"/>
    <property type="match status" value="1"/>
</dbReference>
<dbReference type="GO" id="GO:0003723">
    <property type="term" value="F:RNA binding"/>
    <property type="evidence" value="ECO:0007669"/>
    <property type="project" value="InterPro"/>
</dbReference>
<keyword evidence="1 4" id="KW-0489">Methyltransferase</keyword>
<dbReference type="InterPro" id="IPR004441">
    <property type="entry name" value="rRNA_MeTrfase_TrmH"/>
</dbReference>
<reference evidence="4 5" key="1">
    <citation type="submission" date="2013-06" db="EMBL/GenBank/DDBJ databases">
        <authorList>
            <person name="Weinstock G."/>
            <person name="Sodergren E."/>
            <person name="Lobos E.A."/>
            <person name="Fulton L."/>
            <person name="Fulton R."/>
            <person name="Courtney L."/>
            <person name="Fronick C."/>
            <person name="O'Laughlin M."/>
            <person name="Godfrey J."/>
            <person name="Wilson R.M."/>
            <person name="Miner T."/>
            <person name="Farmer C."/>
            <person name="Delehaunty K."/>
            <person name="Cordes M."/>
            <person name="Minx P."/>
            <person name="Tomlinson C."/>
            <person name="Chen J."/>
            <person name="Wollam A."/>
            <person name="Pepin K.H."/>
            <person name="Bhonagiri V."/>
            <person name="Zhang X."/>
            <person name="Warren W."/>
            <person name="Mitreva M."/>
            <person name="Mardis E.R."/>
            <person name="Wilson R.K."/>
        </authorList>
    </citation>
    <scope>NUCLEOTIDE SEQUENCE [LARGE SCALE GENOMIC DNA]</scope>
    <source>
        <strain evidence="4 5">F0570</strain>
    </source>
</reference>
<dbReference type="InterPro" id="IPR029026">
    <property type="entry name" value="tRNA_m1G_MTases_N"/>
</dbReference>
<evidence type="ECO:0000313" key="4">
    <source>
        <dbReference type="EMBL" id="ERJ65253.1"/>
    </source>
</evidence>
<comment type="caution">
    <text evidence="4">The sequence shown here is derived from an EMBL/GenBank/DDBJ whole genome shotgun (WGS) entry which is preliminary data.</text>
</comment>
<evidence type="ECO:0000256" key="1">
    <source>
        <dbReference type="ARBA" id="ARBA00022603"/>
    </source>
</evidence>
<proteinExistence type="predicted"/>
<dbReference type="GO" id="GO:0032259">
    <property type="term" value="P:methylation"/>
    <property type="evidence" value="ECO:0007669"/>
    <property type="project" value="UniProtKB-KW"/>
</dbReference>
<evidence type="ECO:0000259" key="3">
    <source>
        <dbReference type="Pfam" id="PF00588"/>
    </source>
</evidence>
<evidence type="ECO:0000313" key="5">
    <source>
        <dbReference type="Proteomes" id="UP000016630"/>
    </source>
</evidence>
<keyword evidence="2 4" id="KW-0808">Transferase</keyword>
<dbReference type="InterPro" id="IPR029028">
    <property type="entry name" value="Alpha/beta_knot_MTases"/>
</dbReference>
<protein>
    <submittedName>
        <fullName evidence="4">RNA methyltransferase, TrmH family</fullName>
    </submittedName>
</protein>
<dbReference type="InterPro" id="IPR001537">
    <property type="entry name" value="SpoU_MeTrfase"/>
</dbReference>
<dbReference type="GO" id="GO:0006396">
    <property type="term" value="P:RNA processing"/>
    <property type="evidence" value="ECO:0007669"/>
    <property type="project" value="InterPro"/>
</dbReference>
<dbReference type="CDD" id="cd18097">
    <property type="entry name" value="SpoU-like"/>
    <property type="match status" value="1"/>
</dbReference>
<dbReference type="GO" id="GO:0005829">
    <property type="term" value="C:cytosol"/>
    <property type="evidence" value="ECO:0007669"/>
    <property type="project" value="TreeGrafter"/>
</dbReference>
<organism evidence="4 5">
    <name type="scientific">Porphyromonas gingivalis F0570</name>
    <dbReference type="NCBI Taxonomy" id="1227271"/>
    <lineage>
        <taxon>Bacteria</taxon>
        <taxon>Pseudomonadati</taxon>
        <taxon>Bacteroidota</taxon>
        <taxon>Bacteroidia</taxon>
        <taxon>Bacteroidales</taxon>
        <taxon>Porphyromonadaceae</taxon>
        <taxon>Porphyromonas</taxon>
    </lineage>
</organism>
<dbReference type="PATRIC" id="fig|1227271.3.peg.1331"/>
<dbReference type="AlphaFoldDB" id="A0A0E2LPL0"/>
<evidence type="ECO:0000256" key="2">
    <source>
        <dbReference type="ARBA" id="ARBA00022679"/>
    </source>
</evidence>
<accession>A0A0E2LPL0</accession>
<dbReference type="EMBL" id="AWUW01000108">
    <property type="protein sequence ID" value="ERJ65253.1"/>
    <property type="molecule type" value="Genomic_DNA"/>
</dbReference>
<dbReference type="HOGENOM" id="CLU_021322_4_3_10"/>
<dbReference type="Proteomes" id="UP000016630">
    <property type="component" value="Unassembled WGS sequence"/>
</dbReference>
<dbReference type="Pfam" id="PF00588">
    <property type="entry name" value="SpoU_methylase"/>
    <property type="match status" value="1"/>
</dbReference>
<dbReference type="GO" id="GO:0008173">
    <property type="term" value="F:RNA methyltransferase activity"/>
    <property type="evidence" value="ECO:0007669"/>
    <property type="project" value="InterPro"/>
</dbReference>
<feature type="domain" description="tRNA/rRNA methyltransferase SpoU type" evidence="3">
    <location>
        <begin position="39"/>
        <end position="181"/>
    </location>
</feature>